<evidence type="ECO:0000256" key="1">
    <source>
        <dbReference type="ARBA" id="ARBA00009995"/>
    </source>
</evidence>
<dbReference type="EMBL" id="JAKOGI010000446">
    <property type="protein sequence ID" value="KAJ8434887.1"/>
    <property type="molecule type" value="Genomic_DNA"/>
</dbReference>
<dbReference type="SUPFAM" id="SSF53756">
    <property type="entry name" value="UDP-Glycosyltransferase/glycogen phosphorylase"/>
    <property type="match status" value="1"/>
</dbReference>
<dbReference type="CDD" id="cd06222">
    <property type="entry name" value="RNase_H_like"/>
    <property type="match status" value="1"/>
</dbReference>
<dbReference type="PANTHER" id="PTHR11926:SF774">
    <property type="entry name" value="UDP-GLYCOSYLTRANSFERASE 85A1-RELATED"/>
    <property type="match status" value="1"/>
</dbReference>
<dbReference type="OrthoDB" id="5835829at2759"/>
<evidence type="ECO:0000259" key="6">
    <source>
        <dbReference type="Pfam" id="PF13456"/>
    </source>
</evidence>
<dbReference type="InterPro" id="IPR012337">
    <property type="entry name" value="RNaseH-like_sf"/>
</dbReference>
<dbReference type="AlphaFoldDB" id="A0A9Q1K1E3"/>
<gene>
    <name evidence="7" type="ORF">Cgig2_003326</name>
</gene>
<organism evidence="7 8">
    <name type="scientific">Carnegiea gigantea</name>
    <dbReference type="NCBI Taxonomy" id="171969"/>
    <lineage>
        <taxon>Eukaryota</taxon>
        <taxon>Viridiplantae</taxon>
        <taxon>Streptophyta</taxon>
        <taxon>Embryophyta</taxon>
        <taxon>Tracheophyta</taxon>
        <taxon>Spermatophyta</taxon>
        <taxon>Magnoliopsida</taxon>
        <taxon>eudicotyledons</taxon>
        <taxon>Gunneridae</taxon>
        <taxon>Pentapetalae</taxon>
        <taxon>Caryophyllales</taxon>
        <taxon>Cactineae</taxon>
        <taxon>Cactaceae</taxon>
        <taxon>Cactoideae</taxon>
        <taxon>Echinocereeae</taxon>
        <taxon>Carnegiea</taxon>
    </lineage>
</organism>
<evidence type="ECO:0000256" key="4">
    <source>
        <dbReference type="RuleBase" id="RU003718"/>
    </source>
</evidence>
<keyword evidence="2 4" id="KW-0328">Glycosyltransferase</keyword>
<name>A0A9Q1K1E3_9CARY</name>
<dbReference type="Pfam" id="PF13456">
    <property type="entry name" value="RVT_3"/>
    <property type="match status" value="1"/>
</dbReference>
<dbReference type="EC" id="2.4.1.-" evidence="5"/>
<dbReference type="InterPro" id="IPR035595">
    <property type="entry name" value="UDP_glycos_trans_CS"/>
</dbReference>
<reference evidence="7" key="1">
    <citation type="submission" date="2022-04" db="EMBL/GenBank/DDBJ databases">
        <title>Carnegiea gigantea Genome sequencing and assembly v2.</title>
        <authorList>
            <person name="Copetti D."/>
            <person name="Sanderson M.J."/>
            <person name="Burquez A."/>
            <person name="Wojciechowski M.F."/>
        </authorList>
    </citation>
    <scope>NUCLEOTIDE SEQUENCE</scope>
    <source>
        <strain evidence="7">SGP5-SGP5p</strain>
        <tissue evidence="7">Aerial part</tissue>
    </source>
</reference>
<keyword evidence="8" id="KW-1185">Reference proteome</keyword>
<accession>A0A9Q1K1E3</accession>
<evidence type="ECO:0000313" key="8">
    <source>
        <dbReference type="Proteomes" id="UP001153076"/>
    </source>
</evidence>
<dbReference type="FunFam" id="3.40.50.2000:FF:000078">
    <property type="entry name" value="Glycosyltransferase"/>
    <property type="match status" value="1"/>
</dbReference>
<sequence length="599" mass="67415">MENSSYNNNKQVKIEKPHAIIVALPLQGHVIPTVQLALKLASKGFSITFINAENIHHRITAAASVADGRLFGGDEDIEYVTVSDGLPVEYDRSLNHDRWVAATIHCYPAHVEVAVENILKARPSDRFCLIADAYSVWASDMAKKFGLVHVAFWTEAALVFDIYLHRHLLQQNGHVGPGARKDTIDYIPGVKSIKPTDLMSYLQGEDLTAICHQFIFQCMEDAKRADFVLGNTVQELEDAPISAIQAQVPFLAIGPLFSPGFPKRPVATSLWAESDCTQWLNSKPPSSVLYVSFGSYAHIRKDELMKIANGIKLSGVNFLWALRPDMVSSDDSDPLPNGFNDEVQGRGMVVTWTSQTEVLSNKAIGGFLTHCGWNSILESIWCEVPLLCFPLLTDQFTNRKLIVEEWKIGCNLCDENNSPTTEEVSRKIKDLMHGKRGHGLKEKIKKIKQIVENARLPQGSSERNVDEFMKELDAAFEKKYAKIPNSLALRRGLELISDNRWRDVWLEGDAKALVDTITKGRPVRSAEARRHIDDINAIVKELDNWMFTHIYKEGNRAADKLAQMGHYLETPHVWRDMPPHEILPIVNEDAKGKIVLRRR</sequence>
<dbReference type="GO" id="GO:0004523">
    <property type="term" value="F:RNA-DNA hybrid ribonuclease activity"/>
    <property type="evidence" value="ECO:0007669"/>
    <property type="project" value="InterPro"/>
</dbReference>
<dbReference type="InterPro" id="IPR036397">
    <property type="entry name" value="RNaseH_sf"/>
</dbReference>
<evidence type="ECO:0000313" key="7">
    <source>
        <dbReference type="EMBL" id="KAJ8434887.1"/>
    </source>
</evidence>
<dbReference type="GO" id="GO:0003676">
    <property type="term" value="F:nucleic acid binding"/>
    <property type="evidence" value="ECO:0007669"/>
    <property type="project" value="InterPro"/>
</dbReference>
<dbReference type="Pfam" id="PF00201">
    <property type="entry name" value="UDPGT"/>
    <property type="match status" value="1"/>
</dbReference>
<dbReference type="InterPro" id="IPR002156">
    <property type="entry name" value="RNaseH_domain"/>
</dbReference>
<dbReference type="InterPro" id="IPR044730">
    <property type="entry name" value="RNase_H-like_dom_plant"/>
</dbReference>
<dbReference type="CDD" id="cd03784">
    <property type="entry name" value="GT1_Gtf-like"/>
    <property type="match status" value="1"/>
</dbReference>
<dbReference type="SUPFAM" id="SSF53098">
    <property type="entry name" value="Ribonuclease H-like"/>
    <property type="match status" value="1"/>
</dbReference>
<dbReference type="GO" id="GO:0080043">
    <property type="term" value="F:quercetin 3-O-glucosyltransferase activity"/>
    <property type="evidence" value="ECO:0007669"/>
    <property type="project" value="TreeGrafter"/>
</dbReference>
<keyword evidence="3 4" id="KW-0808">Transferase</keyword>
<dbReference type="PANTHER" id="PTHR11926">
    <property type="entry name" value="GLUCOSYL/GLUCURONOSYL TRANSFERASES"/>
    <property type="match status" value="1"/>
</dbReference>
<proteinExistence type="inferred from homology"/>
<dbReference type="PROSITE" id="PS00375">
    <property type="entry name" value="UDPGT"/>
    <property type="match status" value="1"/>
</dbReference>
<dbReference type="Gene3D" id="3.30.420.10">
    <property type="entry name" value="Ribonuclease H-like superfamily/Ribonuclease H"/>
    <property type="match status" value="1"/>
</dbReference>
<evidence type="ECO:0000256" key="5">
    <source>
        <dbReference type="RuleBase" id="RU362057"/>
    </source>
</evidence>
<dbReference type="Proteomes" id="UP001153076">
    <property type="component" value="Unassembled WGS sequence"/>
</dbReference>
<feature type="domain" description="RNase H type-1" evidence="6">
    <location>
        <begin position="487"/>
        <end position="564"/>
    </location>
</feature>
<dbReference type="GO" id="GO:0080044">
    <property type="term" value="F:quercetin 7-O-glucosyltransferase activity"/>
    <property type="evidence" value="ECO:0007669"/>
    <property type="project" value="TreeGrafter"/>
</dbReference>
<comment type="similarity">
    <text evidence="1 4">Belongs to the UDP-glycosyltransferase family.</text>
</comment>
<comment type="caution">
    <text evidence="7">The sequence shown here is derived from an EMBL/GenBank/DDBJ whole genome shotgun (WGS) entry which is preliminary data.</text>
</comment>
<dbReference type="Gene3D" id="3.40.50.2000">
    <property type="entry name" value="Glycogen Phosphorylase B"/>
    <property type="match status" value="2"/>
</dbReference>
<evidence type="ECO:0000256" key="3">
    <source>
        <dbReference type="ARBA" id="ARBA00022679"/>
    </source>
</evidence>
<dbReference type="InterPro" id="IPR002213">
    <property type="entry name" value="UDP_glucos_trans"/>
</dbReference>
<protein>
    <recommendedName>
        <fullName evidence="5">Glycosyltransferase</fullName>
        <ecNumber evidence="5">2.4.1.-</ecNumber>
    </recommendedName>
</protein>
<evidence type="ECO:0000256" key="2">
    <source>
        <dbReference type="ARBA" id="ARBA00022676"/>
    </source>
</evidence>